<protein>
    <recommendedName>
        <fullName evidence="4">Isochorismatase-like domain-containing protein</fullName>
    </recommendedName>
</protein>
<evidence type="ECO:0000313" key="2">
    <source>
        <dbReference type="EMBL" id="EAY13768.1"/>
    </source>
</evidence>
<gene>
    <name evidence="2" type="ORF">TVAG_467830</name>
</gene>
<evidence type="ECO:0000256" key="1">
    <source>
        <dbReference type="SAM" id="Phobius"/>
    </source>
</evidence>
<organism evidence="2 3">
    <name type="scientific">Trichomonas vaginalis (strain ATCC PRA-98 / G3)</name>
    <dbReference type="NCBI Taxonomy" id="412133"/>
    <lineage>
        <taxon>Eukaryota</taxon>
        <taxon>Metamonada</taxon>
        <taxon>Parabasalia</taxon>
        <taxon>Trichomonadida</taxon>
        <taxon>Trichomonadidae</taxon>
        <taxon>Trichomonas</taxon>
    </lineage>
</organism>
<keyword evidence="1" id="KW-0812">Transmembrane</keyword>
<dbReference type="AlphaFoldDB" id="A2E0M3"/>
<proteinExistence type="predicted"/>
<dbReference type="Proteomes" id="UP000001542">
    <property type="component" value="Unassembled WGS sequence"/>
</dbReference>
<dbReference type="KEGG" id="tva:4771751"/>
<dbReference type="EMBL" id="DS113280">
    <property type="protein sequence ID" value="EAY13768.1"/>
    <property type="molecule type" value="Genomic_DNA"/>
</dbReference>
<feature type="transmembrane region" description="Helical" evidence="1">
    <location>
        <begin position="20"/>
        <end position="40"/>
    </location>
</feature>
<name>A2E0M3_TRIV3</name>
<keyword evidence="1" id="KW-1133">Transmembrane helix</keyword>
<dbReference type="RefSeq" id="XP_001325991.1">
    <property type="nucleotide sequence ID" value="XM_001325956.1"/>
</dbReference>
<evidence type="ECO:0008006" key="4">
    <source>
        <dbReference type="Google" id="ProtNLM"/>
    </source>
</evidence>
<dbReference type="VEuPathDB" id="TrichDB:TVAGG3_0074050"/>
<keyword evidence="3" id="KW-1185">Reference proteome</keyword>
<dbReference type="VEuPathDB" id="TrichDB:TVAG_467830"/>
<sequence>MKHLPKRPHVRPIVINKLRIMQIIVGIITVIITVSVFQLLPNVNSFPPTPRRPLFFNLPVHTSNDSTTLNIDFHKIIFVISLIPNESCIYTLDRFHFIVPFINRFLQYAHSFKFPIIQLTFNRIVREIDIQRIRAFKAVEGGKKVNSYHSQSNKKQRKSLIDSNIIGKCIYEDPININTKQLPDTNPDLIRHLRDIYLINKDEIANAVYGLGGKYVLIAGSNLESDIMKITQILSNNNLTPIVFSDLVDPNYNYNIQKHHYSNHSSYKQEKLKQLSDYGGYYISTTEFMNSIRKLHIKPSSIEYLLSNPPVRVFNFLI</sequence>
<dbReference type="InParanoid" id="A2E0M3"/>
<reference evidence="2" key="2">
    <citation type="journal article" date="2007" name="Science">
        <title>Draft genome sequence of the sexually transmitted pathogen Trichomonas vaginalis.</title>
        <authorList>
            <person name="Carlton J.M."/>
            <person name="Hirt R.P."/>
            <person name="Silva J.C."/>
            <person name="Delcher A.L."/>
            <person name="Schatz M."/>
            <person name="Zhao Q."/>
            <person name="Wortman J.R."/>
            <person name="Bidwell S.L."/>
            <person name="Alsmark U.C.M."/>
            <person name="Besteiro S."/>
            <person name="Sicheritz-Ponten T."/>
            <person name="Noel C.J."/>
            <person name="Dacks J.B."/>
            <person name="Foster P.G."/>
            <person name="Simillion C."/>
            <person name="Van de Peer Y."/>
            <person name="Miranda-Saavedra D."/>
            <person name="Barton G.J."/>
            <person name="Westrop G.D."/>
            <person name="Mueller S."/>
            <person name="Dessi D."/>
            <person name="Fiori P.L."/>
            <person name="Ren Q."/>
            <person name="Paulsen I."/>
            <person name="Zhang H."/>
            <person name="Bastida-Corcuera F.D."/>
            <person name="Simoes-Barbosa A."/>
            <person name="Brown M.T."/>
            <person name="Hayes R.D."/>
            <person name="Mukherjee M."/>
            <person name="Okumura C.Y."/>
            <person name="Schneider R."/>
            <person name="Smith A.J."/>
            <person name="Vanacova S."/>
            <person name="Villalvazo M."/>
            <person name="Haas B.J."/>
            <person name="Pertea M."/>
            <person name="Feldblyum T.V."/>
            <person name="Utterback T.R."/>
            <person name="Shu C.L."/>
            <person name="Osoegawa K."/>
            <person name="de Jong P.J."/>
            <person name="Hrdy I."/>
            <person name="Horvathova L."/>
            <person name="Zubacova Z."/>
            <person name="Dolezal P."/>
            <person name="Malik S.B."/>
            <person name="Logsdon J.M. Jr."/>
            <person name="Henze K."/>
            <person name="Gupta A."/>
            <person name="Wang C.C."/>
            <person name="Dunne R.L."/>
            <person name="Upcroft J.A."/>
            <person name="Upcroft P."/>
            <person name="White O."/>
            <person name="Salzberg S.L."/>
            <person name="Tang P."/>
            <person name="Chiu C.-H."/>
            <person name="Lee Y.-S."/>
            <person name="Embley T.M."/>
            <person name="Coombs G.H."/>
            <person name="Mottram J.C."/>
            <person name="Tachezy J."/>
            <person name="Fraser-Liggett C.M."/>
            <person name="Johnson P.J."/>
        </authorList>
    </citation>
    <scope>NUCLEOTIDE SEQUENCE [LARGE SCALE GENOMIC DNA]</scope>
    <source>
        <strain evidence="2">G3</strain>
    </source>
</reference>
<reference evidence="2" key="1">
    <citation type="submission" date="2006-10" db="EMBL/GenBank/DDBJ databases">
        <authorList>
            <person name="Amadeo P."/>
            <person name="Zhao Q."/>
            <person name="Wortman J."/>
            <person name="Fraser-Liggett C."/>
            <person name="Carlton J."/>
        </authorList>
    </citation>
    <scope>NUCLEOTIDE SEQUENCE</scope>
    <source>
        <strain evidence="2">G3</strain>
    </source>
</reference>
<keyword evidence="1" id="KW-0472">Membrane</keyword>
<accession>A2E0M3</accession>
<evidence type="ECO:0000313" key="3">
    <source>
        <dbReference type="Proteomes" id="UP000001542"/>
    </source>
</evidence>